<feature type="compositionally biased region" description="Basic residues" evidence="1">
    <location>
        <begin position="568"/>
        <end position="579"/>
    </location>
</feature>
<evidence type="ECO:0000313" key="3">
    <source>
        <dbReference type="Proteomes" id="UP000199341"/>
    </source>
</evidence>
<accession>A0A1H0FPJ2</accession>
<reference evidence="2 3" key="1">
    <citation type="submission" date="2016-10" db="EMBL/GenBank/DDBJ databases">
        <authorList>
            <person name="de Groot N.N."/>
        </authorList>
    </citation>
    <scope>NUCLEOTIDE SEQUENCE [LARGE SCALE GENOMIC DNA]</scope>
    <source>
        <strain evidence="2 3">CGMCC 4.2022</strain>
    </source>
</reference>
<feature type="region of interest" description="Disordered" evidence="1">
    <location>
        <begin position="533"/>
        <end position="579"/>
    </location>
</feature>
<feature type="compositionally biased region" description="Basic and acidic residues" evidence="1">
    <location>
        <begin position="217"/>
        <end position="232"/>
    </location>
</feature>
<feature type="compositionally biased region" description="Polar residues" evidence="1">
    <location>
        <begin position="187"/>
        <end position="196"/>
    </location>
</feature>
<keyword evidence="3" id="KW-1185">Reference proteome</keyword>
<organism evidence="2 3">
    <name type="scientific">Actinacidiphila guanduensis</name>
    <dbReference type="NCBI Taxonomy" id="310781"/>
    <lineage>
        <taxon>Bacteria</taxon>
        <taxon>Bacillati</taxon>
        <taxon>Actinomycetota</taxon>
        <taxon>Actinomycetes</taxon>
        <taxon>Kitasatosporales</taxon>
        <taxon>Streptomycetaceae</taxon>
        <taxon>Actinacidiphila</taxon>
    </lineage>
</organism>
<dbReference type="AlphaFoldDB" id="A0A1H0FPJ2"/>
<feature type="region of interest" description="Disordered" evidence="1">
    <location>
        <begin position="180"/>
        <end position="200"/>
    </location>
</feature>
<evidence type="ECO:0000256" key="1">
    <source>
        <dbReference type="SAM" id="MobiDB-lite"/>
    </source>
</evidence>
<dbReference type="EMBL" id="FNIE01000006">
    <property type="protein sequence ID" value="SDN96583.1"/>
    <property type="molecule type" value="Genomic_DNA"/>
</dbReference>
<gene>
    <name evidence="2" type="ORF">SAMN05216259_106378</name>
</gene>
<dbReference type="Proteomes" id="UP000199341">
    <property type="component" value="Unassembled WGS sequence"/>
</dbReference>
<proteinExistence type="predicted"/>
<feature type="region of interest" description="Disordered" evidence="1">
    <location>
        <begin position="217"/>
        <end position="237"/>
    </location>
</feature>
<name>A0A1H0FPJ2_9ACTN</name>
<sequence>MSTPDAYGDTRLTAWLRVRRYAVPATMIETATARRLAGDWAGACAAAAVDTDLTPRAVARARGRDLADRVRSDLRLLAPELLRWHFPRAADGLLRPALTVSLARYEDAGYDGRATVHLVARTPPAWAAAGQRISLALWDPSRESPSPAPPLHPHPHPRPRFRLDLHRHLWDASHTQELRDRAGTWSAHESGTPTNERSGEAGWEAGWGVAIPRGRGEEANRRWGPDGSHPRENGAAGFGLGALPPNAAGLTHGWGLTCPRESGAAGDGLGGPALDGARGDGSWAHPPRDGWLPWGEGTLPLPDPGWAVGRWADEARILLAAGGSSVGAVAVRLGAGRWLLREVDAGGIRAAAPAAGHPHGLPVLPDAATWVLPDLELLRAGLLTPGELHPLVAEALVPGYRPTRPRPGPKPPGGPRFVECHGARHRIGLVDDVLVPLDHTPEEIRREELLAELTGTPMPCLQAIDAVHRRPEALDDVRARLDHGDVAGALAVVESLLGRGAVLRNGSLREALAGAARGRVAYGLFRAGLSVRGVPRTPPGTAGSVRALPHSRGGSPGSLRAAPPPRPRAGHVRGRTLRA</sequence>
<evidence type="ECO:0000313" key="2">
    <source>
        <dbReference type="EMBL" id="SDN96583.1"/>
    </source>
</evidence>
<feature type="region of interest" description="Disordered" evidence="1">
    <location>
        <begin position="139"/>
        <end position="160"/>
    </location>
</feature>
<dbReference type="STRING" id="310781.SAMN05216259_106378"/>
<dbReference type="RefSeq" id="WP_245771435.1">
    <property type="nucleotide sequence ID" value="NZ_FNIE01000006.1"/>
</dbReference>
<protein>
    <submittedName>
        <fullName evidence="2">Uncharacterized protein</fullName>
    </submittedName>
</protein>